<keyword evidence="3" id="KW-1185">Reference proteome</keyword>
<keyword evidence="1" id="KW-0732">Signal</keyword>
<feature type="chain" id="PRO_5012688788" evidence="1">
    <location>
        <begin position="19"/>
        <end position="315"/>
    </location>
</feature>
<dbReference type="InterPro" id="IPR010989">
    <property type="entry name" value="SNARE"/>
</dbReference>
<dbReference type="AlphaFoldDB" id="A0A1Y2ADK7"/>
<accession>A0A1Y2ADK7</accession>
<reference evidence="2 3" key="1">
    <citation type="submission" date="2016-08" db="EMBL/GenBank/DDBJ databases">
        <title>A Parts List for Fungal Cellulosomes Revealed by Comparative Genomics.</title>
        <authorList>
            <consortium name="DOE Joint Genome Institute"/>
            <person name="Haitjema C.H."/>
            <person name="Gilmore S.P."/>
            <person name="Henske J.K."/>
            <person name="Solomon K.V."/>
            <person name="De Groot R."/>
            <person name="Kuo A."/>
            <person name="Mondo S.J."/>
            <person name="Salamov A.A."/>
            <person name="Labutti K."/>
            <person name="Zhao Z."/>
            <person name="Chiniquy J."/>
            <person name="Barry K."/>
            <person name="Brewer H.M."/>
            <person name="Purvine S.O."/>
            <person name="Wright A.T."/>
            <person name="Boxma B."/>
            <person name="Van Alen T."/>
            <person name="Hackstein J.H."/>
            <person name="Baker S.E."/>
            <person name="Grigoriev I.V."/>
            <person name="O'Malley M.A."/>
        </authorList>
    </citation>
    <scope>NUCLEOTIDE SEQUENCE [LARGE SCALE GENOMIC DNA]</scope>
    <source>
        <strain evidence="2 3">G1</strain>
    </source>
</reference>
<protein>
    <submittedName>
        <fullName evidence="2">Uncharacterized protein</fullName>
    </submittedName>
</protein>
<proteinExistence type="predicted"/>
<dbReference type="Proteomes" id="UP000193920">
    <property type="component" value="Unassembled WGS sequence"/>
</dbReference>
<dbReference type="EMBL" id="MCOG01000283">
    <property type="protein sequence ID" value="ORY20648.1"/>
    <property type="molecule type" value="Genomic_DNA"/>
</dbReference>
<dbReference type="SUPFAM" id="SSF47661">
    <property type="entry name" value="t-snare proteins"/>
    <property type="match status" value="1"/>
</dbReference>
<dbReference type="GO" id="GO:0016020">
    <property type="term" value="C:membrane"/>
    <property type="evidence" value="ECO:0007669"/>
    <property type="project" value="InterPro"/>
</dbReference>
<evidence type="ECO:0000256" key="1">
    <source>
        <dbReference type="SAM" id="SignalP"/>
    </source>
</evidence>
<gene>
    <name evidence="2" type="ORF">LY90DRAFT_150569</name>
</gene>
<evidence type="ECO:0000313" key="3">
    <source>
        <dbReference type="Proteomes" id="UP000193920"/>
    </source>
</evidence>
<name>A0A1Y2ADK7_9FUNG</name>
<feature type="signal peptide" evidence="1">
    <location>
        <begin position="1"/>
        <end position="18"/>
    </location>
</feature>
<evidence type="ECO:0000313" key="2">
    <source>
        <dbReference type="EMBL" id="ORY20648.1"/>
    </source>
</evidence>
<sequence>MKFTLPIFTLLAATSALSFRLENQFVKREDYGDKLSSLTNSDNNTNDISKIKNEIENNEELKNKIKHEFEKVSNSTVVSAGSSFNDTNTNVSANGFEGLASDFGDITEKFNSTDSDSSGFKKCQEVVNRYHACLPKELTEENYDESCTTFNSEQCQALFKEKVASNASCKNVSDQFQHNVDYITGIMNINCAKDEKGQYCPISNFSKTAKSDDVLADEIIRQSCQSKNCREKAIEGINAMKNMTETILTFSDDLVKINKMKREFHGIERANEMLAILNEEKCAQQANTIASNSIPSIQMSYSMVFTIVSLILLLF</sequence>
<dbReference type="GO" id="GO:0016192">
    <property type="term" value="P:vesicle-mediated transport"/>
    <property type="evidence" value="ECO:0007669"/>
    <property type="project" value="InterPro"/>
</dbReference>
<comment type="caution">
    <text evidence="2">The sequence shown here is derived from an EMBL/GenBank/DDBJ whole genome shotgun (WGS) entry which is preliminary data.</text>
</comment>
<organism evidence="2 3">
    <name type="scientific">Neocallimastix californiae</name>
    <dbReference type="NCBI Taxonomy" id="1754190"/>
    <lineage>
        <taxon>Eukaryota</taxon>
        <taxon>Fungi</taxon>
        <taxon>Fungi incertae sedis</taxon>
        <taxon>Chytridiomycota</taxon>
        <taxon>Chytridiomycota incertae sedis</taxon>
        <taxon>Neocallimastigomycetes</taxon>
        <taxon>Neocallimastigales</taxon>
        <taxon>Neocallimastigaceae</taxon>
        <taxon>Neocallimastix</taxon>
    </lineage>
</organism>